<name>A0A812WYX9_SYMPI</name>
<dbReference type="Proteomes" id="UP000649617">
    <property type="component" value="Unassembled WGS sequence"/>
</dbReference>
<evidence type="ECO:0000313" key="2">
    <source>
        <dbReference type="Proteomes" id="UP000649617"/>
    </source>
</evidence>
<feature type="non-terminal residue" evidence="1">
    <location>
        <position position="61"/>
    </location>
</feature>
<evidence type="ECO:0000313" key="1">
    <source>
        <dbReference type="EMBL" id="CAE7698073.1"/>
    </source>
</evidence>
<feature type="non-terminal residue" evidence="1">
    <location>
        <position position="1"/>
    </location>
</feature>
<keyword evidence="2" id="KW-1185">Reference proteome</keyword>
<reference evidence="1" key="1">
    <citation type="submission" date="2021-02" db="EMBL/GenBank/DDBJ databases">
        <authorList>
            <person name="Dougan E. K."/>
            <person name="Rhodes N."/>
            <person name="Thang M."/>
            <person name="Chan C."/>
        </authorList>
    </citation>
    <scope>NUCLEOTIDE SEQUENCE</scope>
</reference>
<dbReference type="EMBL" id="CAJNIZ010044688">
    <property type="protein sequence ID" value="CAE7698073.1"/>
    <property type="molecule type" value="Genomic_DNA"/>
</dbReference>
<dbReference type="OrthoDB" id="411066at2759"/>
<organism evidence="1 2">
    <name type="scientific">Symbiodinium pilosum</name>
    <name type="common">Dinoflagellate</name>
    <dbReference type="NCBI Taxonomy" id="2952"/>
    <lineage>
        <taxon>Eukaryota</taxon>
        <taxon>Sar</taxon>
        <taxon>Alveolata</taxon>
        <taxon>Dinophyceae</taxon>
        <taxon>Suessiales</taxon>
        <taxon>Symbiodiniaceae</taxon>
        <taxon>Symbiodinium</taxon>
    </lineage>
</organism>
<protein>
    <submittedName>
        <fullName evidence="1">Uncharacterized protein</fullName>
    </submittedName>
</protein>
<dbReference type="AlphaFoldDB" id="A0A812WYX9"/>
<gene>
    <name evidence="1" type="ORF">SPIL2461_LOCUS19608</name>
</gene>
<accession>A0A812WYX9</accession>
<comment type="caution">
    <text evidence="1">The sequence shown here is derived from an EMBL/GenBank/DDBJ whole genome shotgun (WGS) entry which is preliminary data.</text>
</comment>
<sequence>VDWDFGFSQDTLTWEDGNIEPKSILFLIFNNDIAEDTKVVNLGIQTLPLSANPGGELAETT</sequence>
<proteinExistence type="predicted"/>